<dbReference type="PANTHER" id="PTHR31730:SF2">
    <property type="entry name" value="PROTEIN PSK SIMULATOR 3"/>
    <property type="match status" value="1"/>
</dbReference>
<evidence type="ECO:0000259" key="2">
    <source>
        <dbReference type="Pfam" id="PF05003"/>
    </source>
</evidence>
<dbReference type="InterPro" id="IPR021864">
    <property type="entry name" value="DUF3475"/>
</dbReference>
<evidence type="ECO:0008006" key="6">
    <source>
        <dbReference type="Google" id="ProtNLM"/>
    </source>
</evidence>
<feature type="region of interest" description="Disordered" evidence="1">
    <location>
        <begin position="525"/>
        <end position="546"/>
    </location>
</feature>
<keyword evidence="5" id="KW-1185">Reference proteome</keyword>
<protein>
    <recommendedName>
        <fullName evidence="6">DUF668 domain-containing protein</fullName>
    </recommendedName>
</protein>
<dbReference type="Pfam" id="PF11961">
    <property type="entry name" value="DUF3475"/>
    <property type="match status" value="1"/>
</dbReference>
<dbReference type="Pfam" id="PF05003">
    <property type="entry name" value="DUF668"/>
    <property type="match status" value="1"/>
</dbReference>
<evidence type="ECO:0000259" key="3">
    <source>
        <dbReference type="Pfam" id="PF11961"/>
    </source>
</evidence>
<name>A0AAW1YNV6_RUBAR</name>
<evidence type="ECO:0000313" key="5">
    <source>
        <dbReference type="Proteomes" id="UP001457282"/>
    </source>
</evidence>
<reference evidence="4 5" key="1">
    <citation type="journal article" date="2023" name="G3 (Bethesda)">
        <title>A chromosome-length genome assembly and annotation of blackberry (Rubus argutus, cv. 'Hillquist').</title>
        <authorList>
            <person name="Bruna T."/>
            <person name="Aryal R."/>
            <person name="Dudchenko O."/>
            <person name="Sargent D.J."/>
            <person name="Mead D."/>
            <person name="Buti M."/>
            <person name="Cavallini A."/>
            <person name="Hytonen T."/>
            <person name="Andres J."/>
            <person name="Pham M."/>
            <person name="Weisz D."/>
            <person name="Mascagni F."/>
            <person name="Usai G."/>
            <person name="Natali L."/>
            <person name="Bassil N."/>
            <person name="Fernandez G.E."/>
            <person name="Lomsadze A."/>
            <person name="Armour M."/>
            <person name="Olukolu B."/>
            <person name="Poorten T."/>
            <person name="Britton C."/>
            <person name="Davik J."/>
            <person name="Ashrafi H."/>
            <person name="Aiden E.L."/>
            <person name="Borodovsky M."/>
            <person name="Worthington M."/>
        </authorList>
    </citation>
    <scope>NUCLEOTIDE SEQUENCE [LARGE SCALE GENOMIC DNA]</scope>
    <source>
        <strain evidence="4">PI 553951</strain>
    </source>
</reference>
<feature type="domain" description="DUF3475" evidence="3">
    <location>
        <begin position="157"/>
        <end position="213"/>
    </location>
</feature>
<organism evidence="4 5">
    <name type="scientific">Rubus argutus</name>
    <name type="common">Southern blackberry</name>
    <dbReference type="NCBI Taxonomy" id="59490"/>
    <lineage>
        <taxon>Eukaryota</taxon>
        <taxon>Viridiplantae</taxon>
        <taxon>Streptophyta</taxon>
        <taxon>Embryophyta</taxon>
        <taxon>Tracheophyta</taxon>
        <taxon>Spermatophyta</taxon>
        <taxon>Magnoliopsida</taxon>
        <taxon>eudicotyledons</taxon>
        <taxon>Gunneridae</taxon>
        <taxon>Pentapetalae</taxon>
        <taxon>rosids</taxon>
        <taxon>fabids</taxon>
        <taxon>Rosales</taxon>
        <taxon>Rosaceae</taxon>
        <taxon>Rosoideae</taxon>
        <taxon>Rosoideae incertae sedis</taxon>
        <taxon>Rubus</taxon>
    </lineage>
</organism>
<dbReference type="InterPro" id="IPR045021">
    <property type="entry name" value="PSI1/2/3"/>
</dbReference>
<gene>
    <name evidence="4" type="ORF">M0R45_005863</name>
</gene>
<evidence type="ECO:0000256" key="1">
    <source>
        <dbReference type="SAM" id="MobiDB-lite"/>
    </source>
</evidence>
<feature type="domain" description="DUF668" evidence="2">
    <location>
        <begin position="377"/>
        <end position="461"/>
    </location>
</feature>
<dbReference type="PANTHER" id="PTHR31730">
    <property type="entry name" value="OS01G0873900 PROTEIN"/>
    <property type="match status" value="1"/>
</dbReference>
<sequence>MGGLCSRNSHVEVNATGTTNIWGDNRRQVDDYKLKSSKRTTTDMAPLAAMDMDTQQQLQEPKVLEKDSPALVYGGEGGDNPVDFYDGIPRYKSNSFRSMAKVPEVRSRIGRAGLEKAVLFLDTLGSSITNLTNLSNWNSGTGYSYKYPPAKHRKISILAFEIANTVVKGYNLMQSISPRRIKNLKKVVFPSEGVQYLVSKDRDELLRIVAADKREELHIFAGEVIRFGNQCNDPLCHNLNRHFEKINNELKPQKHLKELAGSVLLQLMTLVQYTAELYHEFHALDRFEQDYERKYQEEDNLSSTQRGDTFAILRSELKSHRKLATGLKKKSLWSKSLEEVVTNLVQIVHFLHLEIHAVFGSADGYKTEGATNKYQKLGPAGLALHYANIVLQIDTLVVRSSAMPPNTRDILYQSLPPKIKSSLRSKLRSFHVKEELTITEIKAEMEKTLHWLVPMAADTAKYHHCFGWIGEWLNTGSEANRQPAPDTEVIRIETFHHANKEKTEAFVLELVLWLHYLASQSQRSHVKSTAQGHSLPKTNKQLKDIPPPAMLKTADQEMLQDVRKRRGVRGISKSQDFDNVSYSLGENRSRLNKSSSYSSGDGTEKLLSFGRLPFGFPVIDFDSD</sequence>
<dbReference type="Proteomes" id="UP001457282">
    <property type="component" value="Unassembled WGS sequence"/>
</dbReference>
<feature type="compositionally biased region" description="Polar residues" evidence="1">
    <location>
        <begin position="525"/>
        <end position="539"/>
    </location>
</feature>
<dbReference type="AlphaFoldDB" id="A0AAW1YNV6"/>
<dbReference type="InterPro" id="IPR007700">
    <property type="entry name" value="DUF668"/>
</dbReference>
<dbReference type="GO" id="GO:0045927">
    <property type="term" value="P:positive regulation of growth"/>
    <property type="evidence" value="ECO:0007669"/>
    <property type="project" value="InterPro"/>
</dbReference>
<evidence type="ECO:0000313" key="4">
    <source>
        <dbReference type="EMBL" id="KAK9950370.1"/>
    </source>
</evidence>
<dbReference type="EMBL" id="JBEDUW010000001">
    <property type="protein sequence ID" value="KAK9950370.1"/>
    <property type="molecule type" value="Genomic_DNA"/>
</dbReference>
<proteinExistence type="predicted"/>
<comment type="caution">
    <text evidence="4">The sequence shown here is derived from an EMBL/GenBank/DDBJ whole genome shotgun (WGS) entry which is preliminary data.</text>
</comment>
<accession>A0AAW1YNV6</accession>